<feature type="compositionally biased region" description="Polar residues" evidence="6">
    <location>
        <begin position="1"/>
        <end position="11"/>
    </location>
</feature>
<evidence type="ECO:0000256" key="2">
    <source>
        <dbReference type="ARBA" id="ARBA00022801"/>
    </source>
</evidence>
<feature type="binding site" evidence="3">
    <location>
        <begin position="514"/>
        <end position="515"/>
    </location>
    <ligand>
        <name>substrate</name>
    </ligand>
</feature>
<dbReference type="InterPro" id="IPR027473">
    <property type="entry name" value="L-asparaginase_C"/>
</dbReference>
<dbReference type="AlphaFoldDB" id="A0A5N5QVL4"/>
<accession>A0A5N5QVL4</accession>
<dbReference type="SUPFAM" id="SSF53774">
    <property type="entry name" value="Glutaminase/Asparaginase"/>
    <property type="match status" value="1"/>
</dbReference>
<dbReference type="PRINTS" id="PR00139">
    <property type="entry name" value="ASNGLNASE"/>
</dbReference>
<dbReference type="Proteomes" id="UP000383932">
    <property type="component" value="Unassembled WGS sequence"/>
</dbReference>
<keyword evidence="4" id="KW-0040">ANK repeat</keyword>
<evidence type="ECO:0000256" key="1">
    <source>
        <dbReference type="ARBA" id="ARBA00012920"/>
    </source>
</evidence>
<feature type="region of interest" description="Disordered" evidence="6">
    <location>
        <begin position="831"/>
        <end position="858"/>
    </location>
</feature>
<dbReference type="GO" id="GO:0004067">
    <property type="term" value="F:asparaginase activity"/>
    <property type="evidence" value="ECO:0007669"/>
    <property type="project" value="UniProtKB-UniRule"/>
</dbReference>
<dbReference type="FunFam" id="3.40.50.40:FF:000001">
    <property type="entry name" value="L-asparaginase 1"/>
    <property type="match status" value="1"/>
</dbReference>
<dbReference type="InterPro" id="IPR036770">
    <property type="entry name" value="Ankyrin_rpt-contain_sf"/>
</dbReference>
<evidence type="ECO:0000256" key="6">
    <source>
        <dbReference type="SAM" id="MobiDB-lite"/>
    </source>
</evidence>
<dbReference type="PROSITE" id="PS51732">
    <property type="entry name" value="ASN_GLN_ASE_3"/>
    <property type="match status" value="1"/>
</dbReference>
<evidence type="ECO:0000256" key="5">
    <source>
        <dbReference type="PROSITE-ProRule" id="PRU10100"/>
    </source>
</evidence>
<evidence type="ECO:0000313" key="8">
    <source>
        <dbReference type="EMBL" id="KAB5595649.1"/>
    </source>
</evidence>
<dbReference type="PIRSF" id="PIRSF001220">
    <property type="entry name" value="L-ASNase_gatD"/>
    <property type="match status" value="1"/>
</dbReference>
<dbReference type="Pfam" id="PF17763">
    <property type="entry name" value="Asparaginase_C"/>
    <property type="match status" value="1"/>
</dbReference>
<keyword evidence="9" id="KW-1185">Reference proteome</keyword>
<dbReference type="PROSITE" id="PS00917">
    <property type="entry name" value="ASN_GLN_ASE_2"/>
    <property type="match status" value="1"/>
</dbReference>
<dbReference type="Gene3D" id="3.40.50.1170">
    <property type="entry name" value="L-asparaginase, N-terminal domain"/>
    <property type="match status" value="1"/>
</dbReference>
<comment type="caution">
    <text evidence="8">The sequence shown here is derived from an EMBL/GenBank/DDBJ whole genome shotgun (WGS) entry which is preliminary data.</text>
</comment>
<dbReference type="PANTHER" id="PTHR11707:SF28">
    <property type="entry name" value="60 KDA LYSOPHOSPHOLIPASE"/>
    <property type="match status" value="1"/>
</dbReference>
<dbReference type="InterPro" id="IPR027474">
    <property type="entry name" value="L-asparaginase_N"/>
</dbReference>
<sequence>MSSLLKTQSANAAKDVKGKRKRAAEDGGEAGPPPQKNKQRVLLLSSRGITHRMRHLMGDLEALLPHVKKDSKLDSKNHLNLLPELADLHNCNNTLYFEARRHEDLYMWATKTPNGPSIKMHVQNVHTMDELKMTGNCLKGSRGLLSFDPGFNSGEHWKLIKEVFTQIFGVPSTARRAKPFIDHVITFSILDGKIWFRNFQIIEKDPLKPNGPPETSLVEIGPRFVLTPIRIFEGAFGGATVFSNPEFVSPGAVRSQLKRAQGEKYRARKDSQAERSARRESRRRNEDELAVRKCIVGGTATYLLYFSFCHHSWSVVMPSHPVLSLPPSAMTGIGDSESRVLIIYTGGTIGMLVNELGSYAPEPFFLTHTLRAQARFHDPEGVSLFSNSGTVAHYRQWSSDSTHDLKRLNITASDLAQKYEGPDLLVRSSRPIMSQSVEGVDVKQDGYYEGHLPSLVTPKSKAIGGNTKRVRYAVLEWQPLLDSSNMCPDDWLSIATEIELNYSSYDGFIILHGTDTMCYTSSALSFLLEDLGKTVLRNDGIENLLGALSIAGQYVIPEVCLYFNHTLFRGNRVSKVSSFDLNAFESPNFPPLVNVGIDIVINWSEVIRSNSMQRFKAHKEMCANVATLRLFPGITAPIVRAFLAPPLQGVVLETFGAGNAPQRADLLGALREACARGVVIVAISQCAKGSVSPAYDTGRTLTECGVVPGGDMTPECALAKLAYLLSKPDLAPARVRELVSVPLRGELTLPSPLSKPTTTALDSVQDLLGEILRLSQPPSALNASAPIHTDPSGTAPWGATASHANATELALLPYLMHLAVARGDPASVTAAASHPRHAASSTSTLTSAPAYGTPTSEQPFQFAQGAPNAPLPGSLQTPLHSAALQGSARCTRALLEAGALVHVRDALDHTCLYYAARVRAKEVVEILVEAGAHLGETDKRIARGIMSAAIINRDDNEIWRLAGLELEETG</sequence>
<reference evidence="8 9" key="1">
    <citation type="journal article" date="2019" name="Fungal Biol. Biotechnol.">
        <title>Draft genome sequence of fastidious pathogen Ceratobasidium theobromae, which causes vascular-streak dieback in Theobroma cacao.</title>
        <authorList>
            <person name="Ali S.S."/>
            <person name="Asman A."/>
            <person name="Shao J."/>
            <person name="Firmansyah A.P."/>
            <person name="Susilo A.W."/>
            <person name="Rosmana A."/>
            <person name="McMahon P."/>
            <person name="Junaid M."/>
            <person name="Guest D."/>
            <person name="Kheng T.Y."/>
            <person name="Meinhardt L.W."/>
            <person name="Bailey B.A."/>
        </authorList>
    </citation>
    <scope>NUCLEOTIDE SEQUENCE [LARGE SCALE GENOMIC DNA]</scope>
    <source>
        <strain evidence="8 9">CT2</strain>
    </source>
</reference>
<evidence type="ECO:0000256" key="4">
    <source>
        <dbReference type="PROSITE-ProRule" id="PRU00023"/>
    </source>
</evidence>
<feature type="repeat" description="ANK" evidence="4">
    <location>
        <begin position="907"/>
        <end position="939"/>
    </location>
</feature>
<dbReference type="InterPro" id="IPR006034">
    <property type="entry name" value="Asparaginase/glutaminase-like"/>
</dbReference>
<dbReference type="InterPro" id="IPR002110">
    <property type="entry name" value="Ankyrin_rpt"/>
</dbReference>
<dbReference type="PANTHER" id="PTHR11707">
    <property type="entry name" value="L-ASPARAGINASE"/>
    <property type="match status" value="1"/>
</dbReference>
<dbReference type="GO" id="GO:0019843">
    <property type="term" value="F:rRNA binding"/>
    <property type="evidence" value="ECO:0007669"/>
    <property type="project" value="InterPro"/>
</dbReference>
<dbReference type="Gene3D" id="1.25.40.20">
    <property type="entry name" value="Ankyrin repeat-containing domain"/>
    <property type="match status" value="1"/>
</dbReference>
<dbReference type="EC" id="3.5.1.1" evidence="1"/>
<dbReference type="SUPFAM" id="SSF48403">
    <property type="entry name" value="Ankyrin repeat"/>
    <property type="match status" value="1"/>
</dbReference>
<dbReference type="PROSITE" id="PS50297">
    <property type="entry name" value="ANK_REP_REGION"/>
    <property type="match status" value="1"/>
</dbReference>
<dbReference type="EMBL" id="SSOP01000007">
    <property type="protein sequence ID" value="KAB5595649.1"/>
    <property type="molecule type" value="Genomic_DNA"/>
</dbReference>
<gene>
    <name evidence="8" type="ORF">CTheo_887</name>
</gene>
<proteinExistence type="predicted"/>
<dbReference type="SMART" id="SM00248">
    <property type="entry name" value="ANK"/>
    <property type="match status" value="2"/>
</dbReference>
<feature type="compositionally biased region" description="Basic and acidic residues" evidence="6">
    <location>
        <begin position="260"/>
        <end position="284"/>
    </location>
</feature>
<dbReference type="InterPro" id="IPR037152">
    <property type="entry name" value="L-asparaginase_N_sf"/>
</dbReference>
<dbReference type="PROSITE" id="PS50088">
    <property type="entry name" value="ANK_REPEAT"/>
    <property type="match status" value="2"/>
</dbReference>
<protein>
    <recommendedName>
        <fullName evidence="1">asparaginase</fullName>
        <ecNumber evidence="1">3.5.1.1</ecNumber>
    </recommendedName>
</protein>
<dbReference type="InterPro" id="IPR027475">
    <property type="entry name" value="Asparaginase/glutaminase_AS2"/>
</dbReference>
<dbReference type="SMART" id="SM00870">
    <property type="entry name" value="Asparaginase"/>
    <property type="match status" value="1"/>
</dbReference>
<dbReference type="CDD" id="cd08963">
    <property type="entry name" value="L-asparaginase_I"/>
    <property type="match status" value="1"/>
</dbReference>
<dbReference type="InterPro" id="IPR041725">
    <property type="entry name" value="L-asparaginase_I"/>
</dbReference>
<name>A0A5N5QVL4_9AGAM</name>
<dbReference type="PROSITE" id="PS50833">
    <property type="entry name" value="BRIX"/>
    <property type="match status" value="1"/>
</dbReference>
<dbReference type="GO" id="GO:0006364">
    <property type="term" value="P:rRNA processing"/>
    <property type="evidence" value="ECO:0007669"/>
    <property type="project" value="InterPro"/>
</dbReference>
<feature type="region of interest" description="Disordered" evidence="6">
    <location>
        <begin position="1"/>
        <end position="39"/>
    </location>
</feature>
<dbReference type="SMART" id="SM00879">
    <property type="entry name" value="Brix"/>
    <property type="match status" value="1"/>
</dbReference>
<feature type="active site" evidence="5">
    <location>
        <position position="514"/>
    </location>
</feature>
<dbReference type="Pfam" id="PF12796">
    <property type="entry name" value="Ank_2"/>
    <property type="match status" value="1"/>
</dbReference>
<evidence type="ECO:0000313" key="9">
    <source>
        <dbReference type="Proteomes" id="UP000383932"/>
    </source>
</evidence>
<evidence type="ECO:0000259" key="7">
    <source>
        <dbReference type="PROSITE" id="PS50833"/>
    </source>
</evidence>
<feature type="compositionally biased region" description="Low complexity" evidence="6">
    <location>
        <begin position="831"/>
        <end position="850"/>
    </location>
</feature>
<feature type="region of interest" description="Disordered" evidence="6">
    <location>
        <begin position="259"/>
        <end position="284"/>
    </location>
</feature>
<dbReference type="Pfam" id="PF00710">
    <property type="entry name" value="Asparaginase"/>
    <property type="match status" value="1"/>
</dbReference>
<organism evidence="8 9">
    <name type="scientific">Ceratobasidium theobromae</name>
    <dbReference type="NCBI Taxonomy" id="1582974"/>
    <lineage>
        <taxon>Eukaryota</taxon>
        <taxon>Fungi</taxon>
        <taxon>Dikarya</taxon>
        <taxon>Basidiomycota</taxon>
        <taxon>Agaricomycotina</taxon>
        <taxon>Agaricomycetes</taxon>
        <taxon>Cantharellales</taxon>
        <taxon>Ceratobasidiaceae</taxon>
        <taxon>Ceratobasidium</taxon>
    </lineage>
</organism>
<dbReference type="InterPro" id="IPR040919">
    <property type="entry name" value="Asparaginase_C"/>
</dbReference>
<dbReference type="Pfam" id="PF04427">
    <property type="entry name" value="Brix"/>
    <property type="match status" value="1"/>
</dbReference>
<dbReference type="PIRSF" id="PIRSF500176">
    <property type="entry name" value="L_ASNase"/>
    <property type="match status" value="1"/>
</dbReference>
<feature type="binding site" evidence="3">
    <location>
        <position position="483"/>
    </location>
    <ligand>
        <name>substrate</name>
    </ligand>
</feature>
<feature type="domain" description="Brix" evidence="7">
    <location>
        <begin position="39"/>
        <end position="237"/>
    </location>
</feature>
<dbReference type="InterPro" id="IPR036152">
    <property type="entry name" value="Asp/glu_Ase-like_sf"/>
</dbReference>
<dbReference type="SUPFAM" id="SSF52954">
    <property type="entry name" value="Class II aaRS ABD-related"/>
    <property type="match status" value="1"/>
</dbReference>
<dbReference type="Gene3D" id="3.40.50.40">
    <property type="match status" value="1"/>
</dbReference>
<dbReference type="GO" id="GO:0009066">
    <property type="term" value="P:aspartate family amino acid metabolic process"/>
    <property type="evidence" value="ECO:0007669"/>
    <property type="project" value="UniProtKB-ARBA"/>
</dbReference>
<dbReference type="OrthoDB" id="542841at2759"/>
<evidence type="ECO:0000256" key="3">
    <source>
        <dbReference type="PIRSR" id="PIRSR001220-2"/>
    </source>
</evidence>
<dbReference type="InterPro" id="IPR007109">
    <property type="entry name" value="Brix"/>
</dbReference>
<feature type="repeat" description="ANK" evidence="4">
    <location>
        <begin position="874"/>
        <end position="906"/>
    </location>
</feature>
<keyword evidence="2" id="KW-0378">Hydrolase</keyword>